<dbReference type="InterPro" id="IPR042222">
    <property type="entry name" value="Dynein_2_N"/>
</dbReference>
<sequence length="2804" mass="322623">MATEHEGDMSEISSLTDSSDEGKKVVEEVVEAVEEVDKPAYSDEDLETLVGFIRGMIILFDYDDEDFNEDVAETIKLWLTDVNNPLLFIFYDGNRLSASLAFPLCPINDLMYFMREQDQLFNVLERFHDDIRFGTLHGDIEGSLLVILEQVYGPMILSNADWSENVKANIINGFNAFMTYLTELHYKLSGITLLYVPREGSDMEVQEVVLNRSTIKRLEAVVIDWTGQIRATLSDTQHFVPDDLVCPSDEYSFWLYRHEVLTALRLQFKGPNVQHIVRILELAQSLYIKHLKDVLEDLDKEIEIAESNIPFLKLLVDPCFAIGTLETGDDFCSQMIYVMHIIRFIGQESSHLNRDESITKLFLYLSNEIVACCMRGIDVERILAGAPRYGIEVCKMKIECCESYKIIYEEMLEHFKDEFTWNLDYAAIFNRINAFLQRLHDILEICDAMLIFGKYAESTSFTSYRFFCNNADEFERRCEQVEKIFHNALETIESVGGTILDINNKDWYRYIGEFREMLKSLDDIIENLLSNVFLMSENLEEKLNVLVTLLNFYKRENIRESFMRKIGEVWNMLNEEIMQLSKDISSGIMEYPALLPPHAGRYAVLKMRFDHLTHLRTLIVNCRFFPEHPQQEDVLALYEACEKQVKAALKGYSEAWSKSITTDMSSWYQRNLICRSNLRPGLFEVNIERRLLVLFDEAYYFKTLGVNVPMSLDLEKHENTRLTFDNVLRLVLYFNGVVSSISDKERLFFKPMIQQTERKLEPMRSKLTWEEDLSEFIEGYVVNVRELLDLIELYKRENHKIVSLVERIYAMIFVRFEQQHPVSMAQLLNGVGEQKKVVFTELLEVLTDVSQHIFAVYDSLGSNIRKMGAIWEQYLHKIDKLLKAAIFTCTLNTLRGVQAAIENVHSSPILMIEILLKKEGATYEPSVEAVEQTLRRLTEEVCLTIRSVPSMARRYQLDSGERSFYLQLLEHPDYLQITRSIDETINDTVRLLRTYQSKWNVFRPFWCVDKAAFIERFKLTAMTSEAFQKNIEKFEELQNQLSTQGDFVVCRSVEIDALKLKYALTGHIAEWQTNYVEYLKCIAYGKIIDFNNILKQNVEELRHEPAEVYELKRLEERYQVCYDELPAKEQEIAIILKYFVVLEKYVADLLPEAYELRHNIDQIWAQYRADLKAIREQIENYQDQFKLSMTGAADALKVDALQMLKMLREEMPTSEDSTPDEAFEAIDRLMMQLEVLERREREIEERMRLLGVDYVRLPALQEIRSKLENLRQVWILVKEWRTERDRIMAESYTTADELDLNMVSDHFRQIYEQLAEGPIGQEAFDVFMLVGNEIRHFCTTVTIVCTMRASFMQERHWQKVKEIAKCENAEELRGEQCSFHTMIELWLYNYEEELLDLCFAARKEHEVELDLEAVGCHVRAVAFTIRQTAGGDGFVELRHPATHFRTLAENIGIINRLRRSPHRHPFQALIDYWEHTLGLLDEMLEIVVRMESECRTLHELYRISRGIAPGTKMDAFNDGFRECFVEWCEVMRYLSTVRLVEDVCPVGQEFIVELESIRKRLNQQADSLNEVLREQREVFPRFCLLSDRQLIGLMSGPLKFAQLEQSLTLLYENVARFQLLERGKLIPPTVGGVYTREAEPVPFGGSLPDPQPGPDGVAEFMNALECHIRDAMRDLLSSCHTALQRGYFRRVESGWLRSWPLQLCLKSAELQNTLHTRNALVQCSLLGNKKPLKMLRALHTKLLQELTESARTEGTERWQSKKLYDLLILELNASDLIERLCRRKELHGLQTFEWVCQLQSHWHPAGRKCVMQLFDTRFPYGYESKRSTEPMLLTPVSERARMATVCALKSCQIPLLLSTSGGCCGRQVLVASLAQSQALFLLTLECDANSRQEDIMRMLSERMIDKVLLLHQSLVADGRPTIVTGMPGTGKSVCIAITLGIPKPAYEPYHLIPGSLRKCTEPGAFDREWLDSVIGISLHSPPSGSEECTGRKCLIFDSVPCGEWIDCVSHLARPVPGHYMGYDFTPITPNGPDHDVKVIIECVGQLDTVTPSTVSHFSLVHIAANDLDWADVMDVWLEQKAQALLRGRLEELVSKNLAGLLAFRRSECRTVANLSDVSVVRTFCQLCDSLLAPFDTSKVFRPKSGEVVLRQWSEALVKVFFFCAVWSIGGSMDDDGSRSKYDLFLREQYPEAGYPLKGDVYQFYVNLPEGTWRPWDRKLSKCQEPAVTKEGIHRSPHTIAYEFLVRALMANGAPVLLGSETAVGKSALMKGILAKLEPSRWASLRIVLTQRTTIRQLRNRLRCHSLKIMKTRLYPEDRKRMVCFFDDLHTITSNPYAVNEFIRSFCDTGEWHEPSTGPMRIEQCQTLLAMRLHRCHTPATAIAQSLLNKCHLLIMTPANDEQLGQIFTDMILSTGSHEPSKQHTVLRLLAPATVDFVGRLTRRLPPTPGRLRYQFSLQTIAAIVRAVCHCLGDRADAYLAEKAQLLRLWIHECYRESWDRLERTDHRRFYELLNETVSGHFEVTLHGLCPNNQSPTFSDLMSGGKESKNPYEDVRDINQLILCAEARWSEVSDDSTKNLIIHREAIEHATKVLRSVRLGRAGMMLMGLPGGGRTVVCQLAARLSPNRPITFHRLNVKARDEPEMVEGEFLKLFQVCLGAGEGGGCVLALLNLDDIVEAEPNERLMELLGGIMAGEELGVLFCENTPEGQQQQRTKTAEGTEEPNEMDWRKVRANLHLVVCLPLEVGAFRTVLQRYPSLARDLTVDCMHDWPEASLLEISKKYLLKNVTLDVPIQGAEPDGTVKK</sequence>
<dbReference type="Gene3D" id="3.40.50.300">
    <property type="entry name" value="P-loop containing nucleotide triphosphate hydrolases"/>
    <property type="match status" value="2"/>
</dbReference>
<dbReference type="Gene3D" id="1.20.58.1120">
    <property type="match status" value="1"/>
</dbReference>
<dbReference type="Pfam" id="PF17852">
    <property type="entry name" value="Dynein_AAA_lid"/>
    <property type="match status" value="1"/>
</dbReference>
<dbReference type="InterPro" id="IPR027417">
    <property type="entry name" value="P-loop_NTPase"/>
</dbReference>
<dbReference type="InterPro" id="IPR056759">
    <property type="entry name" value="DYH2-5-8_CC"/>
</dbReference>
<dbReference type="Gene3D" id="3.20.180.20">
    <property type="entry name" value="Dynein heavy chain, N-terminal domain 2"/>
    <property type="match status" value="1"/>
</dbReference>
<evidence type="ECO:0000256" key="1">
    <source>
        <dbReference type="ARBA" id="ARBA00008887"/>
    </source>
</evidence>
<proteinExistence type="inferred from homology"/>
<dbReference type="GO" id="GO:0097729">
    <property type="term" value="C:9+2 motile cilium"/>
    <property type="evidence" value="ECO:0007669"/>
    <property type="project" value="TreeGrafter"/>
</dbReference>
<dbReference type="VEuPathDB" id="VectorBase:ACHR000481"/>
<comment type="similarity">
    <text evidence="1">Belongs to the dynein heavy chain family.</text>
</comment>
<dbReference type="InterPro" id="IPR013602">
    <property type="entry name" value="Dynein_heavy_linker"/>
</dbReference>
<evidence type="ECO:0000259" key="6">
    <source>
        <dbReference type="Pfam" id="PF12780"/>
    </source>
</evidence>
<feature type="coiled-coil region" evidence="2">
    <location>
        <begin position="288"/>
        <end position="315"/>
    </location>
</feature>
<evidence type="ECO:0000259" key="8">
    <source>
        <dbReference type="Pfam" id="PF25007"/>
    </source>
</evidence>
<organism evidence="9 10">
    <name type="scientific">Anopheles christyi</name>
    <dbReference type="NCBI Taxonomy" id="43041"/>
    <lineage>
        <taxon>Eukaryota</taxon>
        <taxon>Metazoa</taxon>
        <taxon>Ecdysozoa</taxon>
        <taxon>Arthropoda</taxon>
        <taxon>Hexapoda</taxon>
        <taxon>Insecta</taxon>
        <taxon>Pterygota</taxon>
        <taxon>Neoptera</taxon>
        <taxon>Endopterygota</taxon>
        <taxon>Diptera</taxon>
        <taxon>Nematocera</taxon>
        <taxon>Culicoidea</taxon>
        <taxon>Culicidae</taxon>
        <taxon>Anophelinae</taxon>
        <taxon>Anopheles</taxon>
    </lineage>
</organism>
<dbReference type="Gene3D" id="1.10.472.130">
    <property type="match status" value="1"/>
</dbReference>
<dbReference type="GO" id="GO:0008569">
    <property type="term" value="F:minus-end-directed microtubule motor activity"/>
    <property type="evidence" value="ECO:0007669"/>
    <property type="project" value="TreeGrafter"/>
</dbReference>
<dbReference type="Pfam" id="PF12775">
    <property type="entry name" value="AAA_7"/>
    <property type="match status" value="1"/>
</dbReference>
<dbReference type="GO" id="GO:0045505">
    <property type="term" value="F:dynein intermediate chain binding"/>
    <property type="evidence" value="ECO:0007669"/>
    <property type="project" value="InterPro"/>
</dbReference>
<dbReference type="InterPro" id="IPR024317">
    <property type="entry name" value="Dynein_heavy_chain_D4_dom"/>
</dbReference>
<feature type="region of interest" description="Disordered" evidence="3">
    <location>
        <begin position="2705"/>
        <end position="2724"/>
    </location>
</feature>
<evidence type="ECO:0000259" key="5">
    <source>
        <dbReference type="Pfam" id="PF08393"/>
    </source>
</evidence>
<feature type="region of interest" description="Disordered" evidence="3">
    <location>
        <begin position="1"/>
        <end position="23"/>
    </location>
</feature>
<dbReference type="GO" id="GO:0060294">
    <property type="term" value="P:cilium movement involved in cell motility"/>
    <property type="evidence" value="ECO:0007669"/>
    <property type="project" value="TreeGrafter"/>
</dbReference>
<dbReference type="InterPro" id="IPR013594">
    <property type="entry name" value="Dynein_heavy_tail"/>
</dbReference>
<dbReference type="STRING" id="43041.A0A182JPP7"/>
<evidence type="ECO:0000313" key="9">
    <source>
        <dbReference type="EnsemblMetazoa" id="ACHR000481-PA"/>
    </source>
</evidence>
<reference evidence="10" key="1">
    <citation type="submission" date="2013-03" db="EMBL/GenBank/DDBJ databases">
        <title>The Genome Sequence of Anopheles christyi ACHKN1017.</title>
        <authorList>
            <consortium name="The Broad Institute Genomics Platform"/>
            <person name="Neafsey D.E."/>
            <person name="Besansky N."/>
            <person name="Walker B."/>
            <person name="Young S.K."/>
            <person name="Zeng Q."/>
            <person name="Gargeya S."/>
            <person name="Fitzgerald M."/>
            <person name="Haas B."/>
            <person name="Abouelleil A."/>
            <person name="Allen A.W."/>
            <person name="Alvarado L."/>
            <person name="Arachchi H.M."/>
            <person name="Berlin A.M."/>
            <person name="Chapman S.B."/>
            <person name="Gainer-Dewar J."/>
            <person name="Goldberg J."/>
            <person name="Griggs A."/>
            <person name="Gujja S."/>
            <person name="Hansen M."/>
            <person name="Howarth C."/>
            <person name="Imamovic A."/>
            <person name="Ireland A."/>
            <person name="Larimer J."/>
            <person name="McCowan C."/>
            <person name="Murphy C."/>
            <person name="Pearson M."/>
            <person name="Poon T.W."/>
            <person name="Priest M."/>
            <person name="Roberts A."/>
            <person name="Saif S."/>
            <person name="Shea T."/>
            <person name="Sisk P."/>
            <person name="Sykes S."/>
            <person name="Wortman J."/>
            <person name="Nusbaum C."/>
            <person name="Birren B."/>
        </authorList>
    </citation>
    <scope>NUCLEOTIDE SEQUENCE [LARGE SCALE GENOMIC DNA]</scope>
    <source>
        <strain evidence="10">ACHKN1017</strain>
    </source>
</reference>
<feature type="domain" description="Dynein heavy chain tail" evidence="4">
    <location>
        <begin position="215"/>
        <end position="773"/>
    </location>
</feature>
<evidence type="ECO:0000259" key="7">
    <source>
        <dbReference type="Pfam" id="PF17852"/>
    </source>
</evidence>
<dbReference type="Pfam" id="PF12780">
    <property type="entry name" value="AAA_8"/>
    <property type="match status" value="1"/>
</dbReference>
<evidence type="ECO:0000256" key="3">
    <source>
        <dbReference type="SAM" id="MobiDB-lite"/>
    </source>
</evidence>
<name>A0A182JPP7_9DIPT</name>
<keyword evidence="10" id="KW-1185">Reference proteome</keyword>
<dbReference type="Gene3D" id="1.20.140.100">
    <property type="entry name" value="Dynein heavy chain, N-terminal domain 2"/>
    <property type="match status" value="1"/>
</dbReference>
<dbReference type="InterPro" id="IPR041466">
    <property type="entry name" value="Dynein_AAA5_ext"/>
</dbReference>
<dbReference type="GO" id="GO:0051959">
    <property type="term" value="F:dynein light intermediate chain binding"/>
    <property type="evidence" value="ECO:0007669"/>
    <property type="project" value="InterPro"/>
</dbReference>
<dbReference type="Pfam" id="PF08385">
    <property type="entry name" value="DHC_N1"/>
    <property type="match status" value="1"/>
</dbReference>
<feature type="domain" description="Dynein heavy chain AAA module D4" evidence="6">
    <location>
        <begin position="2578"/>
        <end position="2786"/>
    </location>
</feature>
<dbReference type="Pfam" id="PF25007">
    <property type="entry name" value="DYH2-5-8_CC"/>
    <property type="match status" value="1"/>
</dbReference>
<feature type="domain" description="Dynein axonemal heavy chain 2/5/8 coiled-coil" evidence="8">
    <location>
        <begin position="1077"/>
        <end position="1188"/>
    </location>
</feature>
<feature type="coiled-coil region" evidence="2">
    <location>
        <begin position="1551"/>
        <end position="1578"/>
    </location>
</feature>
<accession>A0A182JPP7</accession>
<dbReference type="PANTHER" id="PTHR10676:SF183">
    <property type="entry name" value="DYNEIN AXONEMAL HEAVY CHAIN 2"/>
    <property type="match status" value="1"/>
</dbReference>
<dbReference type="Gene3D" id="1.20.920.30">
    <property type="match status" value="1"/>
</dbReference>
<dbReference type="Proteomes" id="UP000075881">
    <property type="component" value="Unassembled WGS sequence"/>
</dbReference>
<protein>
    <submittedName>
        <fullName evidence="9">Uncharacterized protein</fullName>
    </submittedName>
</protein>
<dbReference type="InterPro" id="IPR026983">
    <property type="entry name" value="DHC"/>
</dbReference>
<dbReference type="EnsemblMetazoa" id="ACHR000481-RA">
    <property type="protein sequence ID" value="ACHR000481-PA"/>
    <property type="gene ID" value="ACHR000481"/>
</dbReference>
<reference evidence="9" key="2">
    <citation type="submission" date="2020-05" db="UniProtKB">
        <authorList>
            <consortium name="EnsemblMetazoa"/>
        </authorList>
    </citation>
    <scope>IDENTIFICATION</scope>
    <source>
        <strain evidence="9">ACHKN1017</strain>
    </source>
</reference>
<feature type="domain" description="Dynein heavy chain AAA 5 extension" evidence="7">
    <location>
        <begin position="2089"/>
        <end position="2216"/>
    </location>
</feature>
<evidence type="ECO:0000259" key="4">
    <source>
        <dbReference type="Pfam" id="PF08385"/>
    </source>
</evidence>
<dbReference type="SUPFAM" id="SSF52540">
    <property type="entry name" value="P-loop containing nucleoside triphosphate hydrolases"/>
    <property type="match status" value="2"/>
</dbReference>
<evidence type="ECO:0000313" key="10">
    <source>
        <dbReference type="Proteomes" id="UP000075881"/>
    </source>
</evidence>
<dbReference type="PANTHER" id="PTHR10676">
    <property type="entry name" value="DYNEIN HEAVY CHAIN FAMILY PROTEIN"/>
    <property type="match status" value="1"/>
</dbReference>
<dbReference type="GO" id="GO:0030286">
    <property type="term" value="C:dynein complex"/>
    <property type="evidence" value="ECO:0007669"/>
    <property type="project" value="InterPro"/>
</dbReference>
<dbReference type="GO" id="GO:0005930">
    <property type="term" value="C:axoneme"/>
    <property type="evidence" value="ECO:0007669"/>
    <property type="project" value="TreeGrafter"/>
</dbReference>
<dbReference type="InterPro" id="IPR042228">
    <property type="entry name" value="Dynein_linker_3"/>
</dbReference>
<keyword evidence="2" id="KW-0175">Coiled coil</keyword>
<dbReference type="Pfam" id="PF08393">
    <property type="entry name" value="DHC_N2"/>
    <property type="match status" value="1"/>
</dbReference>
<feature type="domain" description="Dynein heavy chain linker" evidence="5">
    <location>
        <begin position="1260"/>
        <end position="1679"/>
    </location>
</feature>
<evidence type="ECO:0000256" key="2">
    <source>
        <dbReference type="SAM" id="Coils"/>
    </source>
</evidence>